<dbReference type="GO" id="GO:0004789">
    <property type="term" value="F:thiamine-phosphate diphosphorylase activity"/>
    <property type="evidence" value="ECO:0007669"/>
    <property type="project" value="UniProtKB-EC"/>
</dbReference>
<feature type="binding site" evidence="10">
    <location>
        <begin position="140"/>
        <end position="142"/>
    </location>
    <ligand>
        <name>2-[(2R,5Z)-2-carboxy-4-methylthiazol-5(2H)-ylidene]ethyl phosphate</name>
        <dbReference type="ChEBI" id="CHEBI:62899"/>
    </ligand>
</feature>
<dbReference type="SUPFAM" id="SSF51391">
    <property type="entry name" value="Thiamin phosphate synthase"/>
    <property type="match status" value="1"/>
</dbReference>
<evidence type="ECO:0000256" key="10">
    <source>
        <dbReference type="HAMAP-Rule" id="MF_00097"/>
    </source>
</evidence>
<reference evidence="14 15" key="1">
    <citation type="submission" date="2020-10" db="EMBL/GenBank/DDBJ databases">
        <title>Complete genome sequence of Corynebacterium jeddahense DSM 45997, type strain of Corynebacterium jeddahense.</title>
        <authorList>
            <person name="Busche T."/>
            <person name="Kalinowski J."/>
            <person name="Ruckert C."/>
        </authorList>
    </citation>
    <scope>NUCLEOTIDE SEQUENCE [LARGE SCALE GENOMIC DNA]</scope>
    <source>
        <strain evidence="14 15">DSM 45997</strain>
    </source>
</reference>
<feature type="domain" description="Thiamine phosphate synthase/TenI" evidence="13">
    <location>
        <begin position="10"/>
        <end position="194"/>
    </location>
</feature>
<comment type="catalytic activity">
    <reaction evidence="7 10 11">
        <text>4-methyl-5-(2-phosphooxyethyl)-thiazole + 4-amino-2-methyl-5-(diphosphooxymethyl)pyrimidine + H(+) = thiamine phosphate + diphosphate</text>
        <dbReference type="Rhea" id="RHEA:22328"/>
        <dbReference type="ChEBI" id="CHEBI:15378"/>
        <dbReference type="ChEBI" id="CHEBI:33019"/>
        <dbReference type="ChEBI" id="CHEBI:37575"/>
        <dbReference type="ChEBI" id="CHEBI:57841"/>
        <dbReference type="ChEBI" id="CHEBI:58296"/>
        <dbReference type="EC" id="2.5.1.3"/>
    </reaction>
</comment>
<dbReference type="InterPro" id="IPR022998">
    <property type="entry name" value="ThiamineP_synth_TenI"/>
</dbReference>
<keyword evidence="15" id="KW-1185">Reference proteome</keyword>
<organism evidence="14 15">
    <name type="scientific">Corynebacterium jeddahense</name>
    <dbReference type="NCBI Taxonomy" id="1414719"/>
    <lineage>
        <taxon>Bacteria</taxon>
        <taxon>Bacillati</taxon>
        <taxon>Actinomycetota</taxon>
        <taxon>Actinomycetes</taxon>
        <taxon>Mycobacteriales</taxon>
        <taxon>Corynebacteriaceae</taxon>
        <taxon>Corynebacterium</taxon>
    </lineage>
</organism>
<evidence type="ECO:0000313" key="14">
    <source>
        <dbReference type="EMBL" id="WCZ38265.1"/>
    </source>
</evidence>
<protein>
    <recommendedName>
        <fullName evidence="10">Thiamine-phosphate synthase</fullName>
        <shortName evidence="10">TP synthase</shortName>
        <shortName evidence="10">TPS</shortName>
        <ecNumber evidence="10">2.5.1.3</ecNumber>
    </recommendedName>
    <alternativeName>
        <fullName evidence="10">Thiamine-phosphate pyrophosphorylase</fullName>
        <shortName evidence="10">TMP pyrophosphorylase</shortName>
        <shortName evidence="10">TMP-PPase</shortName>
    </alternativeName>
</protein>
<dbReference type="EC" id="2.5.1.3" evidence="10"/>
<comment type="catalytic activity">
    <reaction evidence="9 10 11">
        <text>2-[(2R,5Z)-2-carboxy-4-methylthiazol-5(2H)-ylidene]ethyl phosphate + 4-amino-2-methyl-5-(diphosphooxymethyl)pyrimidine + 2 H(+) = thiamine phosphate + CO2 + diphosphate</text>
        <dbReference type="Rhea" id="RHEA:47844"/>
        <dbReference type="ChEBI" id="CHEBI:15378"/>
        <dbReference type="ChEBI" id="CHEBI:16526"/>
        <dbReference type="ChEBI" id="CHEBI:33019"/>
        <dbReference type="ChEBI" id="CHEBI:37575"/>
        <dbReference type="ChEBI" id="CHEBI:57841"/>
        <dbReference type="ChEBI" id="CHEBI:62899"/>
        <dbReference type="EC" id="2.5.1.3"/>
    </reaction>
</comment>
<dbReference type="HAMAP" id="MF_00097">
    <property type="entry name" value="TMP_synthase"/>
    <property type="match status" value="1"/>
</dbReference>
<evidence type="ECO:0000256" key="8">
    <source>
        <dbReference type="ARBA" id="ARBA00047851"/>
    </source>
</evidence>
<evidence type="ECO:0000259" key="13">
    <source>
        <dbReference type="Pfam" id="PF02581"/>
    </source>
</evidence>
<dbReference type="Gene3D" id="3.20.20.70">
    <property type="entry name" value="Aldolase class I"/>
    <property type="match status" value="1"/>
</dbReference>
<dbReference type="PANTHER" id="PTHR20857">
    <property type="entry name" value="THIAMINE-PHOSPHATE PYROPHOSPHORYLASE"/>
    <property type="match status" value="1"/>
</dbReference>
<dbReference type="Pfam" id="PF02581">
    <property type="entry name" value="TMP-TENI"/>
    <property type="match status" value="1"/>
</dbReference>
<dbReference type="NCBIfam" id="NF000740">
    <property type="entry name" value="PRK00043.3-4"/>
    <property type="match status" value="1"/>
</dbReference>
<keyword evidence="6 10" id="KW-0784">Thiamine biosynthesis</keyword>
<name>A0ABY7UK49_9CORY</name>
<comment type="pathway">
    <text evidence="2 10 12">Cofactor biosynthesis; thiamine diphosphate biosynthesis; thiamine phosphate from 4-amino-2-methyl-5-diphosphomethylpyrimidine and 4-methyl-5-(2-phosphoethyl)-thiazole: step 1/1.</text>
</comment>
<comment type="function">
    <text evidence="1 10">Condenses 4-methyl-5-(beta-hydroxyethyl)thiazole monophosphate (THZ-P) and 2-methyl-4-amino-5-hydroxymethyl pyrimidine pyrophosphate (HMP-PP) to form thiamine monophosphate (TMP).</text>
</comment>
<dbReference type="InterPro" id="IPR034291">
    <property type="entry name" value="TMP_synthase"/>
</dbReference>
<evidence type="ECO:0000256" key="12">
    <source>
        <dbReference type="RuleBase" id="RU004253"/>
    </source>
</evidence>
<evidence type="ECO:0000256" key="3">
    <source>
        <dbReference type="ARBA" id="ARBA00022679"/>
    </source>
</evidence>
<comment type="similarity">
    <text evidence="10 11">Belongs to the thiamine-phosphate synthase family.</text>
</comment>
<evidence type="ECO:0000313" key="15">
    <source>
        <dbReference type="Proteomes" id="UP001218071"/>
    </source>
</evidence>
<evidence type="ECO:0000256" key="1">
    <source>
        <dbReference type="ARBA" id="ARBA00003814"/>
    </source>
</evidence>
<feature type="binding site" evidence="10">
    <location>
        <position position="70"/>
    </location>
    <ligand>
        <name>4-amino-2-methyl-5-(diphosphooxymethyl)pyrimidine</name>
        <dbReference type="ChEBI" id="CHEBI:57841"/>
    </ligand>
</feature>
<evidence type="ECO:0000256" key="5">
    <source>
        <dbReference type="ARBA" id="ARBA00022842"/>
    </source>
</evidence>
<accession>A0ABY7UK49</accession>
<dbReference type="NCBIfam" id="TIGR00693">
    <property type="entry name" value="thiE"/>
    <property type="match status" value="1"/>
</dbReference>
<evidence type="ECO:0000256" key="11">
    <source>
        <dbReference type="RuleBase" id="RU003826"/>
    </source>
</evidence>
<dbReference type="PANTHER" id="PTHR20857:SF15">
    <property type="entry name" value="THIAMINE-PHOSPHATE SYNTHASE"/>
    <property type="match status" value="1"/>
</dbReference>
<keyword evidence="4 10" id="KW-0479">Metal-binding</keyword>
<dbReference type="InterPro" id="IPR013785">
    <property type="entry name" value="Aldolase_TIM"/>
</dbReference>
<evidence type="ECO:0000256" key="7">
    <source>
        <dbReference type="ARBA" id="ARBA00047334"/>
    </source>
</evidence>
<gene>
    <name evidence="10 14" type="primary">thiE</name>
    <name evidence="14" type="ORF">CJEDD_03225</name>
</gene>
<comment type="cofactor">
    <cofactor evidence="10">
        <name>Mg(2+)</name>
        <dbReference type="ChEBI" id="CHEBI:18420"/>
    </cofactor>
    <text evidence="10">Binds 1 Mg(2+) ion per subunit.</text>
</comment>
<feature type="binding site" evidence="10">
    <location>
        <position position="112"/>
    </location>
    <ligand>
        <name>4-amino-2-methyl-5-(diphosphooxymethyl)pyrimidine</name>
        <dbReference type="ChEBI" id="CHEBI:57841"/>
    </ligand>
</feature>
<comment type="catalytic activity">
    <reaction evidence="8 10 11">
        <text>2-(2-carboxy-4-methylthiazol-5-yl)ethyl phosphate + 4-amino-2-methyl-5-(diphosphooxymethyl)pyrimidine + 2 H(+) = thiamine phosphate + CO2 + diphosphate</text>
        <dbReference type="Rhea" id="RHEA:47848"/>
        <dbReference type="ChEBI" id="CHEBI:15378"/>
        <dbReference type="ChEBI" id="CHEBI:16526"/>
        <dbReference type="ChEBI" id="CHEBI:33019"/>
        <dbReference type="ChEBI" id="CHEBI:37575"/>
        <dbReference type="ChEBI" id="CHEBI:57841"/>
        <dbReference type="ChEBI" id="CHEBI:62890"/>
        <dbReference type="EC" id="2.5.1.3"/>
    </reaction>
</comment>
<feature type="binding site" evidence="10">
    <location>
        <position position="143"/>
    </location>
    <ligand>
        <name>4-amino-2-methyl-5-(diphosphooxymethyl)pyrimidine</name>
        <dbReference type="ChEBI" id="CHEBI:57841"/>
    </ligand>
</feature>
<sequence>MTRPTVDLRCYFVTGQGPDVVERARAAAAGGAGVIQVRSKPISARDLYTLAREVAASVHEVSPEARVLIDDRVDVALALRGQGVAGVHLGQDDLDVRVARELLGPDAVIGLTTGTMELVQAANEHKDAIDYIGCGPFRATPTKDSGRSLIGLDGYPALAAASRLPMVAIGDVTADDAADLARAGVDGCAIVRGIMHADDPQAYCARVVTEFDRGRRALRSTP</sequence>
<evidence type="ECO:0000256" key="2">
    <source>
        <dbReference type="ARBA" id="ARBA00005165"/>
    </source>
</evidence>
<proteinExistence type="inferred from homology"/>
<dbReference type="Proteomes" id="UP001218071">
    <property type="component" value="Chromosome"/>
</dbReference>
<dbReference type="EMBL" id="CP063194">
    <property type="protein sequence ID" value="WCZ38265.1"/>
    <property type="molecule type" value="Genomic_DNA"/>
</dbReference>
<dbReference type="CDD" id="cd00564">
    <property type="entry name" value="TMP_TenI"/>
    <property type="match status" value="1"/>
</dbReference>
<evidence type="ECO:0000256" key="9">
    <source>
        <dbReference type="ARBA" id="ARBA00047883"/>
    </source>
</evidence>
<evidence type="ECO:0000256" key="6">
    <source>
        <dbReference type="ARBA" id="ARBA00022977"/>
    </source>
</evidence>
<dbReference type="InterPro" id="IPR036206">
    <property type="entry name" value="ThiamineP_synth_sf"/>
</dbReference>
<feature type="binding site" evidence="10">
    <location>
        <begin position="36"/>
        <end position="40"/>
    </location>
    <ligand>
        <name>4-amino-2-methyl-5-(diphosphooxymethyl)pyrimidine</name>
        <dbReference type="ChEBI" id="CHEBI:57841"/>
    </ligand>
</feature>
<dbReference type="RefSeq" id="WP_042406776.1">
    <property type="nucleotide sequence ID" value="NZ_CBYN010000042.1"/>
</dbReference>
<keyword evidence="3 10" id="KW-0808">Transferase</keyword>
<feature type="binding site" evidence="10">
    <location>
        <position position="71"/>
    </location>
    <ligand>
        <name>Mg(2+)</name>
        <dbReference type="ChEBI" id="CHEBI:18420"/>
    </ligand>
</feature>
<feature type="binding site" evidence="10">
    <location>
        <position position="93"/>
    </location>
    <ligand>
        <name>Mg(2+)</name>
        <dbReference type="ChEBI" id="CHEBI:18420"/>
    </ligand>
</feature>
<evidence type="ECO:0000256" key="4">
    <source>
        <dbReference type="ARBA" id="ARBA00022723"/>
    </source>
</evidence>
<keyword evidence="5 10" id="KW-0460">Magnesium</keyword>
<comment type="caution">
    <text evidence="10">Lacks conserved residue(s) required for the propagation of feature annotation.</text>
</comment>